<name>A0ABU5N7T1_9MICO</name>
<dbReference type="PANTHER" id="PTHR43394">
    <property type="entry name" value="ATP-DEPENDENT PERMEASE MDL1, MITOCHONDRIAL"/>
    <property type="match status" value="1"/>
</dbReference>
<keyword evidence="3" id="KW-0547">Nucleotide-binding</keyword>
<dbReference type="InterPro" id="IPR036640">
    <property type="entry name" value="ABC1_TM_sf"/>
</dbReference>
<comment type="subcellular location">
    <subcellularLocation>
        <location evidence="1">Cell membrane</location>
        <topology evidence="1">Multi-pass membrane protein</topology>
    </subcellularLocation>
</comment>
<dbReference type="InterPro" id="IPR003593">
    <property type="entry name" value="AAA+_ATPase"/>
</dbReference>
<evidence type="ECO:0000259" key="8">
    <source>
        <dbReference type="PROSITE" id="PS50893"/>
    </source>
</evidence>
<keyword evidence="2 7" id="KW-0812">Transmembrane</keyword>
<keyword evidence="6 7" id="KW-0472">Membrane</keyword>
<organism evidence="10 11">
    <name type="scientific">Microbacterium aquimaris</name>
    <dbReference type="NCBI Taxonomy" id="459816"/>
    <lineage>
        <taxon>Bacteria</taxon>
        <taxon>Bacillati</taxon>
        <taxon>Actinomycetota</taxon>
        <taxon>Actinomycetes</taxon>
        <taxon>Micrococcales</taxon>
        <taxon>Microbacteriaceae</taxon>
        <taxon>Microbacterium</taxon>
    </lineage>
</organism>
<evidence type="ECO:0000256" key="3">
    <source>
        <dbReference type="ARBA" id="ARBA00022741"/>
    </source>
</evidence>
<evidence type="ECO:0000256" key="5">
    <source>
        <dbReference type="ARBA" id="ARBA00022989"/>
    </source>
</evidence>
<evidence type="ECO:0000313" key="11">
    <source>
        <dbReference type="Proteomes" id="UP001291912"/>
    </source>
</evidence>
<dbReference type="Gene3D" id="1.20.1560.10">
    <property type="entry name" value="ABC transporter type 1, transmembrane domain"/>
    <property type="match status" value="1"/>
</dbReference>
<reference evidence="10 11" key="1">
    <citation type="submission" date="2023-10" db="EMBL/GenBank/DDBJ databases">
        <title>Microbacterium xanthum sp. nov., isolated from seaweed.</title>
        <authorList>
            <person name="Lee S.D."/>
        </authorList>
    </citation>
    <scope>NUCLEOTIDE SEQUENCE [LARGE SCALE GENOMIC DNA]</scope>
    <source>
        <strain evidence="10 11">KCTC 19124</strain>
    </source>
</reference>
<protein>
    <submittedName>
        <fullName evidence="10">ABC transporter ATP-binding protein</fullName>
    </submittedName>
</protein>
<feature type="transmembrane region" description="Helical" evidence="7">
    <location>
        <begin position="152"/>
        <end position="183"/>
    </location>
</feature>
<dbReference type="Pfam" id="PF00005">
    <property type="entry name" value="ABC_tran"/>
    <property type="match status" value="1"/>
</dbReference>
<dbReference type="Proteomes" id="UP001291912">
    <property type="component" value="Unassembled WGS sequence"/>
</dbReference>
<feature type="transmembrane region" description="Helical" evidence="7">
    <location>
        <begin position="251"/>
        <end position="274"/>
    </location>
</feature>
<accession>A0ABU5N7T1</accession>
<evidence type="ECO:0000313" key="10">
    <source>
        <dbReference type="EMBL" id="MDZ8162012.1"/>
    </source>
</evidence>
<feature type="transmembrane region" description="Helical" evidence="7">
    <location>
        <begin position="61"/>
        <end position="82"/>
    </location>
</feature>
<dbReference type="Pfam" id="PF00664">
    <property type="entry name" value="ABC_membrane"/>
    <property type="match status" value="1"/>
</dbReference>
<dbReference type="InterPro" id="IPR003439">
    <property type="entry name" value="ABC_transporter-like_ATP-bd"/>
</dbReference>
<dbReference type="PANTHER" id="PTHR43394:SF1">
    <property type="entry name" value="ATP-BINDING CASSETTE SUB-FAMILY B MEMBER 10, MITOCHONDRIAL"/>
    <property type="match status" value="1"/>
</dbReference>
<comment type="caution">
    <text evidence="10">The sequence shown here is derived from an EMBL/GenBank/DDBJ whole genome shotgun (WGS) entry which is preliminary data.</text>
</comment>
<dbReference type="InterPro" id="IPR011527">
    <property type="entry name" value="ABC1_TM_dom"/>
</dbReference>
<dbReference type="SUPFAM" id="SSF90123">
    <property type="entry name" value="ABC transporter transmembrane region"/>
    <property type="match status" value="1"/>
</dbReference>
<dbReference type="InterPro" id="IPR017871">
    <property type="entry name" value="ABC_transporter-like_CS"/>
</dbReference>
<feature type="domain" description="ABC transporter" evidence="8">
    <location>
        <begin position="341"/>
        <end position="575"/>
    </location>
</feature>
<dbReference type="SMART" id="SM00382">
    <property type="entry name" value="AAA"/>
    <property type="match status" value="1"/>
</dbReference>
<evidence type="ECO:0000256" key="4">
    <source>
        <dbReference type="ARBA" id="ARBA00022840"/>
    </source>
</evidence>
<dbReference type="PROSITE" id="PS50929">
    <property type="entry name" value="ABC_TM1F"/>
    <property type="match status" value="1"/>
</dbReference>
<dbReference type="InterPro" id="IPR039421">
    <property type="entry name" value="Type_1_exporter"/>
</dbReference>
<evidence type="ECO:0000256" key="2">
    <source>
        <dbReference type="ARBA" id="ARBA00022692"/>
    </source>
</evidence>
<dbReference type="EMBL" id="JAWJYN010000002">
    <property type="protein sequence ID" value="MDZ8162012.1"/>
    <property type="molecule type" value="Genomic_DNA"/>
</dbReference>
<dbReference type="InterPro" id="IPR027417">
    <property type="entry name" value="P-loop_NTPase"/>
</dbReference>
<evidence type="ECO:0000259" key="9">
    <source>
        <dbReference type="PROSITE" id="PS50929"/>
    </source>
</evidence>
<sequence length="593" mass="62066">MTSSTALLRPVVRLLDEVGHERGLFLRSTLSMTAFQAATAAAAGLSTAVATSVIADTPHSLVVALLVGLVAAVIAAAVFTWIESWLSHVLAYRVIAALRMRVYDAVERIVPARTGTRRTGEVAGTAMNDVETLEWFYAHTLGSGVNAIVSPALVSVALVAITGPIGLIVPAGVALLLAVPWVLARVQVAQGTRIRARLGDLQAVSFEGAEARRELTALGLTDYHREQVLARTADVQRAKRGFAMRAAGESALADIIVATTSLSFLVALMAGAAAGTVDPVVIPVALVLVSAAVVPAAGAFVMVQRLGEMSAAASRVLSLLDEVDDEPAPRALREAPRHGAVRFDAVTFSYTGGPPVLRGLDLEIAAGETVALVGGSGAGKTTVARLLAGLWRADTGTVTLDGVSLRDIEGTSLRHEVALVSQSPFVFRGTVRSNLLLADPDATETALWRALTDAGLADTVRAWDDGLDTRVGDRGATMSGGQRQRLSIAQVLLRDPAVLILDEASAQLDTVREADLADAVARLRDGRTTIVIAHRVSTIRRAPRVVLLEDGRVVADGAHADLLATQDAYRTLIAHDQAPPADLAGTATPPGRR</sequence>
<gene>
    <name evidence="10" type="ORF">R2Q92_09165</name>
</gene>
<dbReference type="SUPFAM" id="SSF52540">
    <property type="entry name" value="P-loop containing nucleoside triphosphate hydrolases"/>
    <property type="match status" value="1"/>
</dbReference>
<feature type="transmembrane region" description="Helical" evidence="7">
    <location>
        <begin position="280"/>
        <end position="303"/>
    </location>
</feature>
<evidence type="ECO:0000256" key="6">
    <source>
        <dbReference type="ARBA" id="ARBA00023136"/>
    </source>
</evidence>
<dbReference type="Gene3D" id="3.40.50.300">
    <property type="entry name" value="P-loop containing nucleotide triphosphate hydrolases"/>
    <property type="match status" value="1"/>
</dbReference>
<feature type="domain" description="ABC transmembrane type-1" evidence="9">
    <location>
        <begin position="28"/>
        <end position="308"/>
    </location>
</feature>
<keyword evidence="5 7" id="KW-1133">Transmembrane helix</keyword>
<dbReference type="PROSITE" id="PS50893">
    <property type="entry name" value="ABC_TRANSPORTER_2"/>
    <property type="match status" value="1"/>
</dbReference>
<feature type="transmembrane region" description="Helical" evidence="7">
    <location>
        <begin position="34"/>
        <end position="54"/>
    </location>
</feature>
<evidence type="ECO:0000256" key="1">
    <source>
        <dbReference type="ARBA" id="ARBA00004651"/>
    </source>
</evidence>
<proteinExistence type="predicted"/>
<dbReference type="PROSITE" id="PS00211">
    <property type="entry name" value="ABC_TRANSPORTER_1"/>
    <property type="match status" value="1"/>
</dbReference>
<dbReference type="GO" id="GO:0005524">
    <property type="term" value="F:ATP binding"/>
    <property type="evidence" value="ECO:0007669"/>
    <property type="project" value="UniProtKB-KW"/>
</dbReference>
<evidence type="ECO:0000256" key="7">
    <source>
        <dbReference type="SAM" id="Phobius"/>
    </source>
</evidence>
<keyword evidence="4 10" id="KW-0067">ATP-binding</keyword>
<dbReference type="RefSeq" id="WP_194424510.1">
    <property type="nucleotide sequence ID" value="NZ_BAAAPT010000002.1"/>
</dbReference>
<keyword evidence="11" id="KW-1185">Reference proteome</keyword>